<dbReference type="STRING" id="237018.SAMN04489723_10538"/>
<evidence type="ECO:0000256" key="10">
    <source>
        <dbReference type="ARBA" id="ARBA00049229"/>
    </source>
</evidence>
<comment type="catalytic activity">
    <reaction evidence="9">
        <text>L-isoleucine + 2-oxoglutarate = (S)-3-methyl-2-oxopentanoate + L-glutamate</text>
        <dbReference type="Rhea" id="RHEA:24801"/>
        <dbReference type="ChEBI" id="CHEBI:16810"/>
        <dbReference type="ChEBI" id="CHEBI:29985"/>
        <dbReference type="ChEBI" id="CHEBI:35146"/>
        <dbReference type="ChEBI" id="CHEBI:58045"/>
        <dbReference type="EC" id="2.6.1.42"/>
    </reaction>
</comment>
<comment type="similarity">
    <text evidence="5">Belongs to the class-IV pyridoxal-phosphate-dependent aminotransferase family.</text>
</comment>
<organism evidence="11 12">
    <name type="scientific">Algoriphagus aquimarinus</name>
    <dbReference type="NCBI Taxonomy" id="237018"/>
    <lineage>
        <taxon>Bacteria</taxon>
        <taxon>Pseudomonadati</taxon>
        <taxon>Bacteroidota</taxon>
        <taxon>Cytophagia</taxon>
        <taxon>Cytophagales</taxon>
        <taxon>Cyclobacteriaceae</taxon>
        <taxon>Algoriphagus</taxon>
    </lineage>
</organism>
<dbReference type="InterPro" id="IPR050571">
    <property type="entry name" value="Class-IV_PLP-Dep_Aminotrnsfr"/>
</dbReference>
<dbReference type="PANTHER" id="PTHR42743">
    <property type="entry name" value="AMINO-ACID AMINOTRANSFERASE"/>
    <property type="match status" value="1"/>
</dbReference>
<accession>A0A1I0YVM2</accession>
<sequence length="273" mass="30733">MKPFCFADGQIISTEKASIHPMDLGLIRGYGIFDFFRTVNFQALFLDSYLDRFFASAEKTFLPLDYSRAELKAVIQDLIEKNHLKEGGIRMVLSGGVSSNHFSPAKGKLFIFAESLIFPAQEKYDKGIKLLSLEYVRPIAEIKTTNYALPVWDSMRWKDAGAEDVLYHMNGIISESSRSNFFIVKDGVISTPDAHVLMGITRKNVIELAGNVQIRPVSMQEALNADETFITSTTKVLLPVTQIDEHEIGTGRPGPVSLDLLEKFRKLEREICY</sequence>
<dbReference type="Proteomes" id="UP000198790">
    <property type="component" value="Unassembled WGS sequence"/>
</dbReference>
<evidence type="ECO:0000256" key="2">
    <source>
        <dbReference type="ARBA" id="ARBA00004824"/>
    </source>
</evidence>
<dbReference type="EMBL" id="FOKK01000005">
    <property type="protein sequence ID" value="SFB16450.1"/>
    <property type="molecule type" value="Genomic_DNA"/>
</dbReference>
<comment type="pathway">
    <text evidence="4">Amino-acid biosynthesis; L-leucine biosynthesis; L-leucine from 3-methyl-2-oxobutanoate: step 4/4.</text>
</comment>
<evidence type="ECO:0000256" key="9">
    <source>
        <dbReference type="ARBA" id="ARBA00048798"/>
    </source>
</evidence>
<keyword evidence="11" id="KW-0032">Aminotransferase</keyword>
<dbReference type="EC" id="2.6.1.42" evidence="6"/>
<reference evidence="11 12" key="1">
    <citation type="submission" date="2016-10" db="EMBL/GenBank/DDBJ databases">
        <authorList>
            <person name="de Groot N.N."/>
        </authorList>
    </citation>
    <scope>NUCLEOTIDE SEQUENCE [LARGE SCALE GENOMIC DNA]</scope>
    <source>
        <strain evidence="11 12">DSM 23399</strain>
    </source>
</reference>
<comment type="pathway">
    <text evidence="3">Amino-acid biosynthesis; L-valine biosynthesis; L-valine from pyruvate: step 4/4.</text>
</comment>
<keyword evidence="11" id="KW-0808">Transferase</keyword>
<dbReference type="GO" id="GO:0008652">
    <property type="term" value="P:amino acid biosynthetic process"/>
    <property type="evidence" value="ECO:0007669"/>
    <property type="project" value="UniProtKB-ARBA"/>
</dbReference>
<proteinExistence type="inferred from homology"/>
<dbReference type="SUPFAM" id="SSF56752">
    <property type="entry name" value="D-aminoacid aminotransferase-like PLP-dependent enzymes"/>
    <property type="match status" value="1"/>
</dbReference>
<comment type="cofactor">
    <cofactor evidence="1">
        <name>pyridoxal 5'-phosphate</name>
        <dbReference type="ChEBI" id="CHEBI:597326"/>
    </cofactor>
</comment>
<comment type="pathway">
    <text evidence="2">Amino-acid biosynthesis; L-isoleucine biosynthesis; L-isoleucine from 2-oxobutanoate: step 4/4.</text>
</comment>
<dbReference type="Gene3D" id="3.20.10.10">
    <property type="entry name" value="D-amino Acid Aminotransferase, subunit A, domain 2"/>
    <property type="match status" value="1"/>
</dbReference>
<dbReference type="GO" id="GO:0046394">
    <property type="term" value="P:carboxylic acid biosynthetic process"/>
    <property type="evidence" value="ECO:0007669"/>
    <property type="project" value="UniProtKB-ARBA"/>
</dbReference>
<evidence type="ECO:0000256" key="1">
    <source>
        <dbReference type="ARBA" id="ARBA00001933"/>
    </source>
</evidence>
<dbReference type="AlphaFoldDB" id="A0A1I0YVM2"/>
<keyword evidence="12" id="KW-1185">Reference proteome</keyword>
<name>A0A1I0YVM2_9BACT</name>
<evidence type="ECO:0000256" key="3">
    <source>
        <dbReference type="ARBA" id="ARBA00004931"/>
    </source>
</evidence>
<dbReference type="InterPro" id="IPR043131">
    <property type="entry name" value="BCAT-like_N"/>
</dbReference>
<protein>
    <recommendedName>
        <fullName evidence="6">branched-chain-amino-acid transaminase</fullName>
        <ecNumber evidence="6">2.6.1.42</ecNumber>
    </recommendedName>
</protein>
<evidence type="ECO:0000256" key="7">
    <source>
        <dbReference type="ARBA" id="ARBA00022898"/>
    </source>
</evidence>
<dbReference type="GO" id="GO:0004084">
    <property type="term" value="F:branched-chain-amino-acid transaminase activity"/>
    <property type="evidence" value="ECO:0007669"/>
    <property type="project" value="UniProtKB-EC"/>
</dbReference>
<dbReference type="OrthoDB" id="9805628at2"/>
<dbReference type="RefSeq" id="WP_092896045.1">
    <property type="nucleotide sequence ID" value="NZ_CAXBKE010000101.1"/>
</dbReference>
<dbReference type="FunFam" id="3.20.10.10:FF:000002">
    <property type="entry name" value="D-alanine aminotransferase"/>
    <property type="match status" value="1"/>
</dbReference>
<comment type="catalytic activity">
    <reaction evidence="10">
        <text>L-leucine + 2-oxoglutarate = 4-methyl-2-oxopentanoate + L-glutamate</text>
        <dbReference type="Rhea" id="RHEA:18321"/>
        <dbReference type="ChEBI" id="CHEBI:16810"/>
        <dbReference type="ChEBI" id="CHEBI:17865"/>
        <dbReference type="ChEBI" id="CHEBI:29985"/>
        <dbReference type="ChEBI" id="CHEBI:57427"/>
        <dbReference type="EC" id="2.6.1.42"/>
    </reaction>
</comment>
<dbReference type="Gene3D" id="3.30.470.10">
    <property type="match status" value="1"/>
</dbReference>
<dbReference type="Pfam" id="PF01063">
    <property type="entry name" value="Aminotran_4"/>
    <property type="match status" value="1"/>
</dbReference>
<dbReference type="PANTHER" id="PTHR42743:SF11">
    <property type="entry name" value="AMINODEOXYCHORISMATE LYASE"/>
    <property type="match status" value="1"/>
</dbReference>
<evidence type="ECO:0000256" key="8">
    <source>
        <dbReference type="ARBA" id="ARBA00048212"/>
    </source>
</evidence>
<evidence type="ECO:0000313" key="12">
    <source>
        <dbReference type="Proteomes" id="UP000198790"/>
    </source>
</evidence>
<gene>
    <name evidence="11" type="ORF">SAMN04489723_10538</name>
</gene>
<dbReference type="InterPro" id="IPR036038">
    <property type="entry name" value="Aminotransferase-like"/>
</dbReference>
<dbReference type="InterPro" id="IPR001544">
    <property type="entry name" value="Aminotrans_IV"/>
</dbReference>
<dbReference type="InterPro" id="IPR043132">
    <property type="entry name" value="BCAT-like_C"/>
</dbReference>
<comment type="catalytic activity">
    <reaction evidence="8">
        <text>L-valine + 2-oxoglutarate = 3-methyl-2-oxobutanoate + L-glutamate</text>
        <dbReference type="Rhea" id="RHEA:24813"/>
        <dbReference type="ChEBI" id="CHEBI:11851"/>
        <dbReference type="ChEBI" id="CHEBI:16810"/>
        <dbReference type="ChEBI" id="CHEBI:29985"/>
        <dbReference type="ChEBI" id="CHEBI:57762"/>
        <dbReference type="EC" id="2.6.1.42"/>
    </reaction>
</comment>
<evidence type="ECO:0000256" key="6">
    <source>
        <dbReference type="ARBA" id="ARBA00013053"/>
    </source>
</evidence>
<keyword evidence="7" id="KW-0663">Pyridoxal phosphate</keyword>
<evidence type="ECO:0000256" key="5">
    <source>
        <dbReference type="ARBA" id="ARBA00009320"/>
    </source>
</evidence>
<evidence type="ECO:0000313" key="11">
    <source>
        <dbReference type="EMBL" id="SFB16450.1"/>
    </source>
</evidence>
<evidence type="ECO:0000256" key="4">
    <source>
        <dbReference type="ARBA" id="ARBA00005072"/>
    </source>
</evidence>